<dbReference type="Pfam" id="PF00069">
    <property type="entry name" value="Pkinase"/>
    <property type="match status" value="1"/>
</dbReference>
<name>A0AAD7E1G3_9AGAR</name>
<dbReference type="InterPro" id="IPR051681">
    <property type="entry name" value="Ser/Thr_Kinases-Pseudokinases"/>
</dbReference>
<comment type="caution">
    <text evidence="2">The sequence shown here is derived from an EMBL/GenBank/DDBJ whole genome shotgun (WGS) entry which is preliminary data.</text>
</comment>
<keyword evidence="2" id="KW-0808">Transferase</keyword>
<sequence length="185" mass="20350">MDAVLPVHIKALDPDFPHLLPNERLVYSPLGLSPPHPRIAQCLNTNLYSLPAETRGQVAETEPLRLAVAPNGDLRQYLSHHPGVSQHQRAKWGLQIAEGIAYLHSHKIVWGDCCPANMLLTADLDVLLCDFVGSSMPGTGRTTVAPPIQYCNPALDFFFNYSGDRKVDIFAFGCVFLEILTCTAD</sequence>
<evidence type="ECO:0000259" key="1">
    <source>
        <dbReference type="PROSITE" id="PS50011"/>
    </source>
</evidence>
<dbReference type="PANTHER" id="PTHR44329:SF289">
    <property type="entry name" value="SERINE_THREONINE-PROTEIN KINASE VIK"/>
    <property type="match status" value="1"/>
</dbReference>
<dbReference type="GO" id="GO:0004674">
    <property type="term" value="F:protein serine/threonine kinase activity"/>
    <property type="evidence" value="ECO:0007669"/>
    <property type="project" value="TreeGrafter"/>
</dbReference>
<reference evidence="2" key="1">
    <citation type="submission" date="2023-03" db="EMBL/GenBank/DDBJ databases">
        <title>Massive genome expansion in bonnet fungi (Mycena s.s.) driven by repeated elements and novel gene families across ecological guilds.</title>
        <authorList>
            <consortium name="Lawrence Berkeley National Laboratory"/>
            <person name="Harder C.B."/>
            <person name="Miyauchi S."/>
            <person name="Viragh M."/>
            <person name="Kuo A."/>
            <person name="Thoen E."/>
            <person name="Andreopoulos B."/>
            <person name="Lu D."/>
            <person name="Skrede I."/>
            <person name="Drula E."/>
            <person name="Henrissat B."/>
            <person name="Morin E."/>
            <person name="Kohler A."/>
            <person name="Barry K."/>
            <person name="LaButti K."/>
            <person name="Morin E."/>
            <person name="Salamov A."/>
            <person name="Lipzen A."/>
            <person name="Mereny Z."/>
            <person name="Hegedus B."/>
            <person name="Baldrian P."/>
            <person name="Stursova M."/>
            <person name="Weitz H."/>
            <person name="Taylor A."/>
            <person name="Grigoriev I.V."/>
            <person name="Nagy L.G."/>
            <person name="Martin F."/>
            <person name="Kauserud H."/>
        </authorList>
    </citation>
    <scope>NUCLEOTIDE SEQUENCE</scope>
    <source>
        <strain evidence="2">9144</strain>
    </source>
</reference>
<evidence type="ECO:0000313" key="3">
    <source>
        <dbReference type="Proteomes" id="UP001219525"/>
    </source>
</evidence>
<dbReference type="CDD" id="cd00180">
    <property type="entry name" value="PKc"/>
    <property type="match status" value="1"/>
</dbReference>
<dbReference type="GO" id="GO:0005524">
    <property type="term" value="F:ATP binding"/>
    <property type="evidence" value="ECO:0007669"/>
    <property type="project" value="InterPro"/>
</dbReference>
<dbReference type="AlphaFoldDB" id="A0AAD7E1G3"/>
<dbReference type="EMBL" id="JARJCW010000006">
    <property type="protein sequence ID" value="KAJ7223504.1"/>
    <property type="molecule type" value="Genomic_DNA"/>
</dbReference>
<accession>A0AAD7E1G3</accession>
<dbReference type="SUPFAM" id="SSF56112">
    <property type="entry name" value="Protein kinase-like (PK-like)"/>
    <property type="match status" value="1"/>
</dbReference>
<gene>
    <name evidence="2" type="ORF">GGX14DRAFT_491773</name>
</gene>
<feature type="domain" description="Protein kinase" evidence="1">
    <location>
        <begin position="1"/>
        <end position="185"/>
    </location>
</feature>
<dbReference type="Gene3D" id="1.10.510.10">
    <property type="entry name" value="Transferase(Phosphotransferase) domain 1"/>
    <property type="match status" value="1"/>
</dbReference>
<protein>
    <submittedName>
        <fullName evidence="2">Kinase-like domain-containing protein</fullName>
    </submittedName>
</protein>
<evidence type="ECO:0000313" key="2">
    <source>
        <dbReference type="EMBL" id="KAJ7223504.1"/>
    </source>
</evidence>
<dbReference type="PROSITE" id="PS50011">
    <property type="entry name" value="PROTEIN_KINASE_DOM"/>
    <property type="match status" value="1"/>
</dbReference>
<proteinExistence type="predicted"/>
<keyword evidence="2" id="KW-0418">Kinase</keyword>
<dbReference type="InterPro" id="IPR000719">
    <property type="entry name" value="Prot_kinase_dom"/>
</dbReference>
<dbReference type="Proteomes" id="UP001219525">
    <property type="component" value="Unassembled WGS sequence"/>
</dbReference>
<dbReference type="PANTHER" id="PTHR44329">
    <property type="entry name" value="SERINE/THREONINE-PROTEIN KINASE TNNI3K-RELATED"/>
    <property type="match status" value="1"/>
</dbReference>
<feature type="non-terminal residue" evidence="2">
    <location>
        <position position="1"/>
    </location>
</feature>
<dbReference type="InterPro" id="IPR011009">
    <property type="entry name" value="Kinase-like_dom_sf"/>
</dbReference>
<organism evidence="2 3">
    <name type="scientific">Mycena pura</name>
    <dbReference type="NCBI Taxonomy" id="153505"/>
    <lineage>
        <taxon>Eukaryota</taxon>
        <taxon>Fungi</taxon>
        <taxon>Dikarya</taxon>
        <taxon>Basidiomycota</taxon>
        <taxon>Agaricomycotina</taxon>
        <taxon>Agaricomycetes</taxon>
        <taxon>Agaricomycetidae</taxon>
        <taxon>Agaricales</taxon>
        <taxon>Marasmiineae</taxon>
        <taxon>Mycenaceae</taxon>
        <taxon>Mycena</taxon>
    </lineage>
</organism>
<keyword evidence="3" id="KW-1185">Reference proteome</keyword>